<reference evidence="1" key="2">
    <citation type="journal article" date="2015" name="Data Brief">
        <title>Shoot transcriptome of the giant reed, Arundo donax.</title>
        <authorList>
            <person name="Barrero R.A."/>
            <person name="Guerrero F.D."/>
            <person name="Moolhuijzen P."/>
            <person name="Goolsby J.A."/>
            <person name="Tidwell J."/>
            <person name="Bellgard S.E."/>
            <person name="Bellgard M.I."/>
        </authorList>
    </citation>
    <scope>NUCLEOTIDE SEQUENCE</scope>
    <source>
        <tissue evidence="1">Shoot tissue taken approximately 20 cm above the soil surface</tissue>
    </source>
</reference>
<dbReference type="EMBL" id="GBRH01182043">
    <property type="protein sequence ID" value="JAE15853.1"/>
    <property type="molecule type" value="Transcribed_RNA"/>
</dbReference>
<proteinExistence type="predicted"/>
<evidence type="ECO:0000313" key="1">
    <source>
        <dbReference type="EMBL" id="JAE15853.1"/>
    </source>
</evidence>
<sequence>MISSTKYNNKKQTYCTATEQCKTLKYTVCQITKLQSQYSNN</sequence>
<name>A0A0A9G5A4_ARUDO</name>
<dbReference type="AlphaFoldDB" id="A0A0A9G5A4"/>
<reference evidence="1" key="1">
    <citation type="submission" date="2014-09" db="EMBL/GenBank/DDBJ databases">
        <authorList>
            <person name="Magalhaes I.L.F."/>
            <person name="Oliveira U."/>
            <person name="Santos F.R."/>
            <person name="Vidigal T.H.D.A."/>
            <person name="Brescovit A.D."/>
            <person name="Santos A.J."/>
        </authorList>
    </citation>
    <scope>NUCLEOTIDE SEQUENCE</scope>
    <source>
        <tissue evidence="1">Shoot tissue taken approximately 20 cm above the soil surface</tissue>
    </source>
</reference>
<organism evidence="1">
    <name type="scientific">Arundo donax</name>
    <name type="common">Giant reed</name>
    <name type="synonym">Donax arundinaceus</name>
    <dbReference type="NCBI Taxonomy" id="35708"/>
    <lineage>
        <taxon>Eukaryota</taxon>
        <taxon>Viridiplantae</taxon>
        <taxon>Streptophyta</taxon>
        <taxon>Embryophyta</taxon>
        <taxon>Tracheophyta</taxon>
        <taxon>Spermatophyta</taxon>
        <taxon>Magnoliopsida</taxon>
        <taxon>Liliopsida</taxon>
        <taxon>Poales</taxon>
        <taxon>Poaceae</taxon>
        <taxon>PACMAD clade</taxon>
        <taxon>Arundinoideae</taxon>
        <taxon>Arundineae</taxon>
        <taxon>Arundo</taxon>
    </lineage>
</organism>
<protein>
    <submittedName>
        <fullName evidence="1">Uncharacterized protein</fullName>
    </submittedName>
</protein>
<accession>A0A0A9G5A4</accession>